<comment type="similarity">
    <text evidence="6">Belongs to the ABC-4 integral membrane protein family.</text>
</comment>
<dbReference type="Proteomes" id="UP001600943">
    <property type="component" value="Unassembled WGS sequence"/>
</dbReference>
<evidence type="ECO:0000256" key="1">
    <source>
        <dbReference type="ARBA" id="ARBA00004651"/>
    </source>
</evidence>
<sequence>MIKVNSRSVITSVAKTTYKANKKRNVLTVFAVVLTTFLITAVFGIGISYWNGISERSVRMNGMDYDIELTEPREDQVEKVRDMDAVKYAGLAVKCGIAEEYKGKALEKMRFYWVDQICWEKQCIPAYEFFKGNYPEEENELVLSTEALKNMGIREPEIGMELPLTYYALNSDEEDGQQENINKTFRLSGYYRDYSGNQYGYVSEAFFDTTGAEPTGFTQGALKITLKNPLYSKKDIMDIQKPLNLQKPQVLMADDQILANFIKVTVGLGGLLIMILISGDLFVYNTLYISVSKDIRYYGQLKTLGMTSVQLKRLVYLQAFWNSCIGIPLGLLLGAVVSAGVVPMALRLMDPSLVNEKIVTVYPMIYIGAAVFASATVLAGCRKPAVITGECSPVEAVRYIGLTEGKRREKERVSGLKHMARRNMFRDKKQAVVILGSFFVALTVFVCVNAVVRGNDAKNILDQTSECDIQVKNQTTLNENLPLITDEKVEELRTVKGVKEVRPVTSAETSVPYQEEAFGEYYKRLYESRYSPGNYEDDMEGYKKDAEAFNNIFGMRMIGISPEEFRKVNHELGGILDRDAFEKGETAVAFVFWASAEEAVGKKIRFALPDSSNPQKEYQVTIAAVGDSSLNPAEFSGGYTPDILVSNAFAEKLMGDKLYTELVQVDYEEPYSKDTEKAVKKVFRGETQISFRSKLVRYQEMKLSEQQVKFLGGGLGIILAVLSILNYINMMAAGVQNRAKEFATLESLGMTSGQIKKVLVREGLGYGGLSILLSLVAGLPLSYLVFQSVTVYDIEYSLPVLYNLILFAAIIAVCVVVPPVIYQMTQKDSVIERLRADGEQ</sequence>
<organism evidence="9 10">
    <name type="scientific">Blautia hominis</name>
    <dbReference type="NCBI Taxonomy" id="2025493"/>
    <lineage>
        <taxon>Bacteria</taxon>
        <taxon>Bacillati</taxon>
        <taxon>Bacillota</taxon>
        <taxon>Clostridia</taxon>
        <taxon>Lachnospirales</taxon>
        <taxon>Lachnospiraceae</taxon>
        <taxon>Blautia</taxon>
    </lineage>
</organism>
<keyword evidence="3 7" id="KW-0812">Transmembrane</keyword>
<evidence type="ECO:0000313" key="10">
    <source>
        <dbReference type="Proteomes" id="UP001600943"/>
    </source>
</evidence>
<comment type="subcellular location">
    <subcellularLocation>
        <location evidence="1">Cell membrane</location>
        <topology evidence="1">Multi-pass membrane protein</topology>
    </subcellularLocation>
</comment>
<evidence type="ECO:0000256" key="5">
    <source>
        <dbReference type="ARBA" id="ARBA00023136"/>
    </source>
</evidence>
<feature type="transmembrane region" description="Helical" evidence="7">
    <location>
        <begin position="801"/>
        <end position="822"/>
    </location>
</feature>
<dbReference type="PANTHER" id="PTHR30572">
    <property type="entry name" value="MEMBRANE COMPONENT OF TRANSPORTER-RELATED"/>
    <property type="match status" value="1"/>
</dbReference>
<evidence type="ECO:0000256" key="7">
    <source>
        <dbReference type="SAM" id="Phobius"/>
    </source>
</evidence>
<feature type="transmembrane region" description="Helical" evidence="7">
    <location>
        <begin position="26"/>
        <end position="50"/>
    </location>
</feature>
<feature type="transmembrane region" description="Helical" evidence="7">
    <location>
        <begin position="266"/>
        <end position="287"/>
    </location>
</feature>
<feature type="domain" description="ABC3 transporter permease C-terminal" evidence="8">
    <location>
        <begin position="271"/>
        <end position="378"/>
    </location>
</feature>
<feature type="transmembrane region" description="Helical" evidence="7">
    <location>
        <begin position="710"/>
        <end position="728"/>
    </location>
</feature>
<dbReference type="PANTHER" id="PTHR30572:SF4">
    <property type="entry name" value="ABC TRANSPORTER PERMEASE YTRF"/>
    <property type="match status" value="1"/>
</dbReference>
<keyword evidence="10" id="KW-1185">Reference proteome</keyword>
<dbReference type="InterPro" id="IPR050250">
    <property type="entry name" value="Macrolide_Exporter_MacB"/>
</dbReference>
<dbReference type="EMBL" id="BAABYW010000002">
    <property type="protein sequence ID" value="GAA6411198.1"/>
    <property type="molecule type" value="Genomic_DNA"/>
</dbReference>
<evidence type="ECO:0000256" key="6">
    <source>
        <dbReference type="ARBA" id="ARBA00038076"/>
    </source>
</evidence>
<dbReference type="RefSeq" id="WP_390409862.1">
    <property type="nucleotide sequence ID" value="NZ_BAABYW010000002.1"/>
</dbReference>
<keyword evidence="4 7" id="KW-1133">Transmembrane helix</keyword>
<gene>
    <name evidence="9" type="ORF">K040078D81_53150</name>
</gene>
<dbReference type="Pfam" id="PF02687">
    <property type="entry name" value="FtsX"/>
    <property type="match status" value="2"/>
</dbReference>
<accession>A0ABQ0BIB2</accession>
<evidence type="ECO:0000256" key="3">
    <source>
        <dbReference type="ARBA" id="ARBA00022692"/>
    </source>
</evidence>
<feature type="transmembrane region" description="Helical" evidence="7">
    <location>
        <begin position="764"/>
        <end position="786"/>
    </location>
</feature>
<feature type="transmembrane region" description="Helical" evidence="7">
    <location>
        <begin position="358"/>
        <end position="379"/>
    </location>
</feature>
<protein>
    <recommendedName>
        <fullName evidence="8">ABC3 transporter permease C-terminal domain-containing protein</fullName>
    </recommendedName>
</protein>
<evidence type="ECO:0000256" key="2">
    <source>
        <dbReference type="ARBA" id="ARBA00022475"/>
    </source>
</evidence>
<feature type="transmembrane region" description="Helical" evidence="7">
    <location>
        <begin position="320"/>
        <end position="346"/>
    </location>
</feature>
<comment type="caution">
    <text evidence="9">The sequence shown here is derived from an EMBL/GenBank/DDBJ whole genome shotgun (WGS) entry which is preliminary data.</text>
</comment>
<evidence type="ECO:0000313" key="9">
    <source>
        <dbReference type="EMBL" id="GAA6411198.1"/>
    </source>
</evidence>
<feature type="domain" description="ABC3 transporter permease C-terminal" evidence="8">
    <location>
        <begin position="715"/>
        <end position="824"/>
    </location>
</feature>
<keyword evidence="2" id="KW-1003">Cell membrane</keyword>
<name>A0ABQ0BIB2_9FIRM</name>
<dbReference type="InterPro" id="IPR003838">
    <property type="entry name" value="ABC3_permease_C"/>
</dbReference>
<feature type="transmembrane region" description="Helical" evidence="7">
    <location>
        <begin position="431"/>
        <end position="452"/>
    </location>
</feature>
<evidence type="ECO:0000256" key="4">
    <source>
        <dbReference type="ARBA" id="ARBA00022989"/>
    </source>
</evidence>
<proteinExistence type="inferred from homology"/>
<reference evidence="9 10" key="1">
    <citation type="submission" date="2024-04" db="EMBL/GenBank/DDBJ databases">
        <title>Defined microbial consortia suppress multidrug-resistant proinflammatory Enterobacteriaceae via ecological control.</title>
        <authorList>
            <person name="Furuichi M."/>
            <person name="Kawaguchi T."/>
            <person name="Pust M."/>
            <person name="Yasuma K."/>
            <person name="Plichta D."/>
            <person name="Hasegawa N."/>
            <person name="Ohya T."/>
            <person name="Bhattarai S."/>
            <person name="Sasajima S."/>
            <person name="Aoto Y."/>
            <person name="Tuganbaev T."/>
            <person name="Yaginuma M."/>
            <person name="Ueda M."/>
            <person name="Okahashi N."/>
            <person name="Amafuji K."/>
            <person name="Kiridooshi Y."/>
            <person name="Sugita K."/>
            <person name="Strazar M."/>
            <person name="Skelly A."/>
            <person name="Suda W."/>
            <person name="Hattori M."/>
            <person name="Nakamoto N."/>
            <person name="Caballero S."/>
            <person name="Norman J."/>
            <person name="Olle B."/>
            <person name="Tanoue T."/>
            <person name="Arita M."/>
            <person name="Bucci V."/>
            <person name="Atarashi K."/>
            <person name="Xavier R."/>
            <person name="Honda K."/>
        </authorList>
    </citation>
    <scope>NUCLEOTIDE SEQUENCE [LARGE SCALE GENOMIC DNA]</scope>
    <source>
        <strain evidence="10">k04-0078-D8-1</strain>
    </source>
</reference>
<keyword evidence="5 7" id="KW-0472">Membrane</keyword>
<evidence type="ECO:0000259" key="8">
    <source>
        <dbReference type="Pfam" id="PF02687"/>
    </source>
</evidence>